<sequence length="239" mass="26914">MPEFELYVEDRQVVTPGELLARGQVIASEGTYTSGDEVYSKVTGLVDIDGRRIRVIPLAGPYRPSPGDFVVGIVEEVKFSSWLIDVRAPLPAILHVSNALEEEVDLIETDLSRYYRPGDVITAVVREVDPVQRVELSLLEDDAPTRLGRLQGGQVVEIDPVKVPRVIGRKGSMIKMLKRVLGCDIVVGANGRIYVRAREEPKKERELLAVRAIREIERRSHLRGLTDWLKANLKRLSRW</sequence>
<dbReference type="PANTHER" id="PTHR21321:SF4">
    <property type="entry name" value="EXOSOME COMPLEX COMPONENT RRP4"/>
    <property type="match status" value="1"/>
</dbReference>
<protein>
    <recommendedName>
        <fullName evidence="5">Exosome complex component Rrp4</fullName>
    </recommendedName>
</protein>
<dbReference type="SUPFAM" id="SSF54791">
    <property type="entry name" value="Eukaryotic type KH-domain (KH-domain type I)"/>
    <property type="match status" value="1"/>
</dbReference>
<dbReference type="InterPro" id="IPR026699">
    <property type="entry name" value="Exosome_RNA_bind1/RRP40/RRP4"/>
</dbReference>
<dbReference type="InterPro" id="IPR003029">
    <property type="entry name" value="S1_domain"/>
</dbReference>
<evidence type="ECO:0000256" key="1">
    <source>
        <dbReference type="ARBA" id="ARBA00009155"/>
    </source>
</evidence>
<dbReference type="Pfam" id="PF15985">
    <property type="entry name" value="KH_6"/>
    <property type="match status" value="1"/>
</dbReference>
<dbReference type="InterPro" id="IPR023474">
    <property type="entry name" value="Rrp4"/>
</dbReference>
<dbReference type="CDD" id="cd05789">
    <property type="entry name" value="S1_Rrp4"/>
    <property type="match status" value="1"/>
</dbReference>
<dbReference type="SMART" id="SM00316">
    <property type="entry name" value="S1"/>
    <property type="match status" value="1"/>
</dbReference>
<dbReference type="GeneID" id="1477685"/>
<dbReference type="OMA" id="GPYIPEV"/>
<keyword evidence="3 5" id="KW-0271">Exosome</keyword>
<evidence type="ECO:0000256" key="4">
    <source>
        <dbReference type="ARBA" id="ARBA00022884"/>
    </source>
</evidence>
<dbReference type="GO" id="GO:0005737">
    <property type="term" value="C:cytoplasm"/>
    <property type="evidence" value="ECO:0007669"/>
    <property type="project" value="UniProtKB-SubCell"/>
</dbReference>
<proteinExistence type="inferred from homology"/>
<dbReference type="CDD" id="cd22524">
    <property type="entry name" value="KH-I_Rrp4_prokar"/>
    <property type="match status" value="1"/>
</dbReference>
<dbReference type="InterPro" id="IPR012340">
    <property type="entry name" value="NA-bd_OB-fold"/>
</dbReference>
<dbReference type="Pfam" id="PF21266">
    <property type="entry name" value="S1_RRP4"/>
    <property type="match status" value="1"/>
</dbReference>
<reference evidence="7" key="1">
    <citation type="journal article" date="2020" name="bioRxiv">
        <title>A rank-normalized archaeal taxonomy based on genome phylogeny resolves widespread incomplete and uneven classifications.</title>
        <authorList>
            <person name="Rinke C."/>
            <person name="Chuvochina M."/>
            <person name="Mussig A.J."/>
            <person name="Chaumeil P.-A."/>
            <person name="Waite D.W."/>
            <person name="Whitman W.B."/>
            <person name="Parks D.H."/>
            <person name="Hugenholtz P."/>
        </authorList>
    </citation>
    <scope>NUCLEOTIDE SEQUENCE</scope>
    <source>
        <strain evidence="7">UBA8853</strain>
    </source>
</reference>
<dbReference type="InterPro" id="IPR048565">
    <property type="entry name" value="S1_RRP4"/>
</dbReference>
<dbReference type="InterPro" id="IPR004088">
    <property type="entry name" value="KH_dom_type_1"/>
</dbReference>
<dbReference type="SMART" id="SM00322">
    <property type="entry name" value="KH"/>
    <property type="match status" value="1"/>
</dbReference>
<dbReference type="Pfam" id="PF22625">
    <property type="entry name" value="ECR1_N_2"/>
    <property type="match status" value="1"/>
</dbReference>
<evidence type="ECO:0000256" key="5">
    <source>
        <dbReference type="HAMAP-Rule" id="MF_00623"/>
    </source>
</evidence>
<dbReference type="SUPFAM" id="SSF110324">
    <property type="entry name" value="Ribosomal L27 protein-like"/>
    <property type="match status" value="1"/>
</dbReference>
<dbReference type="GO" id="GO:0000178">
    <property type="term" value="C:exosome (RNase complex)"/>
    <property type="evidence" value="ECO:0007669"/>
    <property type="project" value="UniProtKB-KW"/>
</dbReference>
<organism evidence="7 8">
    <name type="scientific">Methanopyrus kandleri</name>
    <dbReference type="NCBI Taxonomy" id="2320"/>
    <lineage>
        <taxon>Archaea</taxon>
        <taxon>Methanobacteriati</taxon>
        <taxon>Methanobacteriota</taxon>
        <taxon>Methanomada group</taxon>
        <taxon>Methanopyri</taxon>
        <taxon>Methanopyrales</taxon>
        <taxon>Methanopyraceae</taxon>
        <taxon>Methanopyrus</taxon>
    </lineage>
</organism>
<dbReference type="GO" id="GO:0008143">
    <property type="term" value="F:poly(A) binding"/>
    <property type="evidence" value="ECO:0007669"/>
    <property type="project" value="InterPro"/>
</dbReference>
<dbReference type="EMBL" id="DUJS01000004">
    <property type="protein sequence ID" value="HII70461.1"/>
    <property type="molecule type" value="Genomic_DNA"/>
</dbReference>
<keyword evidence="4 5" id="KW-0694">RNA-binding</keyword>
<dbReference type="NCBIfam" id="NF003181">
    <property type="entry name" value="PRK04163.1-1"/>
    <property type="match status" value="1"/>
</dbReference>
<dbReference type="PROSITE" id="PS50126">
    <property type="entry name" value="S1"/>
    <property type="match status" value="1"/>
</dbReference>
<evidence type="ECO:0000256" key="2">
    <source>
        <dbReference type="ARBA" id="ARBA00022490"/>
    </source>
</evidence>
<accession>A0A832WRS6</accession>
<dbReference type="InterPro" id="IPR036612">
    <property type="entry name" value="KH_dom_type_1_sf"/>
</dbReference>
<gene>
    <name evidence="5" type="primary">rrp4</name>
    <name evidence="7" type="ORF">HA336_04430</name>
</gene>
<name>A0A832WRS6_9EURY</name>
<comment type="caution">
    <text evidence="7">The sequence shown here is derived from an EMBL/GenBank/DDBJ whole genome shotgun (WGS) entry which is preliminary data.</text>
</comment>
<evidence type="ECO:0000259" key="6">
    <source>
        <dbReference type="PROSITE" id="PS50126"/>
    </source>
</evidence>
<evidence type="ECO:0000313" key="8">
    <source>
        <dbReference type="Proteomes" id="UP000619545"/>
    </source>
</evidence>
<keyword evidence="2 5" id="KW-0963">Cytoplasm</keyword>
<dbReference type="GO" id="GO:0000467">
    <property type="term" value="P:exonucleolytic trimming to generate mature 3'-end of 5.8S rRNA from tricistronic rRNA transcript (SSU-rRNA, 5.8S rRNA, LSU-rRNA)"/>
    <property type="evidence" value="ECO:0007669"/>
    <property type="project" value="TreeGrafter"/>
</dbReference>
<dbReference type="Proteomes" id="UP000619545">
    <property type="component" value="Unassembled WGS sequence"/>
</dbReference>
<dbReference type="PANTHER" id="PTHR21321">
    <property type="entry name" value="PNAS-3 RELATED"/>
    <property type="match status" value="1"/>
</dbReference>
<dbReference type="Gene3D" id="3.30.1370.10">
    <property type="entry name" value="K Homology domain, type 1"/>
    <property type="match status" value="1"/>
</dbReference>
<dbReference type="AlphaFoldDB" id="A0A832WRS6"/>
<dbReference type="SUPFAM" id="SSF50249">
    <property type="entry name" value="Nucleic acid-binding proteins"/>
    <property type="match status" value="1"/>
</dbReference>
<comment type="subunit">
    <text evidence="5">Component of the archaeal exosome complex. Forms a trimer of Rrp4 and/or Csl4 subunits. The trimer associates with an hexameric ring-like arrangement composed of 3 Rrp41-Rrp42 heterodimers.</text>
</comment>
<dbReference type="Gene3D" id="2.40.50.100">
    <property type="match status" value="1"/>
</dbReference>
<comment type="function">
    <text evidence="5">Non-catalytic component of the exosome, which is a complex involved in RNA degradation. Increases the RNA binding and the efficiency of RNA degradation. Confers strong poly(A) specificity to the exosome.</text>
</comment>
<evidence type="ECO:0000256" key="3">
    <source>
        <dbReference type="ARBA" id="ARBA00022835"/>
    </source>
</evidence>
<dbReference type="RefSeq" id="WP_011018752.1">
    <property type="nucleotide sequence ID" value="NZ_DUJS01000004.1"/>
</dbReference>
<dbReference type="GO" id="GO:0034475">
    <property type="term" value="P:U4 snRNA 3'-end processing"/>
    <property type="evidence" value="ECO:0007669"/>
    <property type="project" value="TreeGrafter"/>
</dbReference>
<comment type="similarity">
    <text evidence="1 5">Belongs to the RRP4 family.</text>
</comment>
<dbReference type="InterPro" id="IPR004087">
    <property type="entry name" value="KH_dom"/>
</dbReference>
<feature type="domain" description="S1 motif" evidence="6">
    <location>
        <begin position="67"/>
        <end position="139"/>
    </location>
</feature>
<dbReference type="GO" id="GO:0071034">
    <property type="term" value="P:CUT catabolic process"/>
    <property type="evidence" value="ECO:0007669"/>
    <property type="project" value="TreeGrafter"/>
</dbReference>
<dbReference type="Gene3D" id="2.40.50.140">
    <property type="entry name" value="Nucleic acid-binding proteins"/>
    <property type="match status" value="1"/>
</dbReference>
<dbReference type="InterPro" id="IPR054371">
    <property type="entry name" value="RRP4_N"/>
</dbReference>
<comment type="subcellular location">
    <subcellularLocation>
        <location evidence="5">Cytoplasm</location>
    </subcellularLocation>
</comment>
<evidence type="ECO:0000313" key="7">
    <source>
        <dbReference type="EMBL" id="HII70461.1"/>
    </source>
</evidence>
<dbReference type="HAMAP" id="MF_00623">
    <property type="entry name" value="Exosome_Rrp4"/>
    <property type="match status" value="1"/>
</dbReference>
<dbReference type="SMR" id="A0A832WRS6"/>
<dbReference type="GO" id="GO:0071051">
    <property type="term" value="P:poly(A)-dependent snoRNA 3'-end processing"/>
    <property type="evidence" value="ECO:0007669"/>
    <property type="project" value="TreeGrafter"/>
</dbReference>